<feature type="compositionally biased region" description="Acidic residues" evidence="1">
    <location>
        <begin position="90"/>
        <end position="110"/>
    </location>
</feature>
<accession>A0A8F6Y964</accession>
<dbReference type="Proteomes" id="UP000825009">
    <property type="component" value="Chromosome"/>
</dbReference>
<evidence type="ECO:0000256" key="1">
    <source>
        <dbReference type="SAM" id="MobiDB-lite"/>
    </source>
</evidence>
<name>A0A8F6Y964_9RHOB</name>
<keyword evidence="3" id="KW-1185">Reference proteome</keyword>
<sequence>MATTALTAPAVAGFVGVSRCNAAGGTSEPVLHFVDGGRRFTVAIGQNGLTRNIIMNERRALAWARASGLFPEGTTFGNYNDHVCGMSVEDAPEPAPEPEPEPSPEPEEEWQIPIDIEIPYCNGNCVE</sequence>
<protein>
    <submittedName>
        <fullName evidence="2">DUF4175 domain-containing protein</fullName>
    </submittedName>
</protein>
<feature type="region of interest" description="Disordered" evidence="1">
    <location>
        <begin position="85"/>
        <end position="113"/>
    </location>
</feature>
<dbReference type="KEGG" id="gce:KYE46_11815"/>
<evidence type="ECO:0000313" key="2">
    <source>
        <dbReference type="EMBL" id="QXT38619.1"/>
    </source>
</evidence>
<gene>
    <name evidence="2" type="ORF">KYE46_11815</name>
</gene>
<dbReference type="AlphaFoldDB" id="A0A8F6Y964"/>
<organism evidence="2 3">
    <name type="scientific">Gymnodinialimonas ceratoperidinii</name>
    <dbReference type="NCBI Taxonomy" id="2856823"/>
    <lineage>
        <taxon>Bacteria</taxon>
        <taxon>Pseudomonadati</taxon>
        <taxon>Pseudomonadota</taxon>
        <taxon>Alphaproteobacteria</taxon>
        <taxon>Rhodobacterales</taxon>
        <taxon>Paracoccaceae</taxon>
        <taxon>Gymnodinialimonas</taxon>
    </lineage>
</organism>
<proteinExistence type="predicted"/>
<evidence type="ECO:0000313" key="3">
    <source>
        <dbReference type="Proteomes" id="UP000825009"/>
    </source>
</evidence>
<dbReference type="EMBL" id="CP079194">
    <property type="protein sequence ID" value="QXT38619.1"/>
    <property type="molecule type" value="Genomic_DNA"/>
</dbReference>
<reference evidence="2 3" key="1">
    <citation type="submission" date="2021-07" db="EMBL/GenBank/DDBJ databases">
        <title>A novel Jannaschia species isolated from marine dinoflagellate Ceratoperidinium margalefii.</title>
        <authorList>
            <person name="Jiang Y."/>
            <person name="Li Z."/>
        </authorList>
    </citation>
    <scope>NUCLEOTIDE SEQUENCE [LARGE SCALE GENOMIC DNA]</scope>
    <source>
        <strain evidence="2 3">J12C1-MA-4</strain>
    </source>
</reference>
<dbReference type="RefSeq" id="WP_219000815.1">
    <property type="nucleotide sequence ID" value="NZ_CP079194.1"/>
</dbReference>